<sequence length="155" mass="16366">MGIKESFTAEEWRGLVSLPYAVSMAIVLAAPSLLGTFHESKALITEPAKLAASASSDLVGILSGEIQSRGRELIDEQKDLFKKDQNGFRSRTIEACRSAAAALTKVSSKEAAAYKEWVLAIGQKVAEAAKEQGVAVSEPEEVLLNEVSAALGSSA</sequence>
<name>A0A0W8F6Q0_9ZZZZ</name>
<dbReference type="EMBL" id="LNQE01001497">
    <property type="protein sequence ID" value="KUG16446.1"/>
    <property type="molecule type" value="Genomic_DNA"/>
</dbReference>
<gene>
    <name evidence="2" type="ORF">ASZ90_013893</name>
</gene>
<protein>
    <submittedName>
        <fullName evidence="2">Uncharacterized protein</fullName>
    </submittedName>
</protein>
<proteinExistence type="predicted"/>
<keyword evidence="1" id="KW-1133">Transmembrane helix</keyword>
<reference evidence="2" key="1">
    <citation type="journal article" date="2015" name="Proc. Natl. Acad. Sci. U.S.A.">
        <title>Networks of energetic and metabolic interactions define dynamics in microbial communities.</title>
        <authorList>
            <person name="Embree M."/>
            <person name="Liu J.K."/>
            <person name="Al-Bassam M.M."/>
            <person name="Zengler K."/>
        </authorList>
    </citation>
    <scope>NUCLEOTIDE SEQUENCE</scope>
</reference>
<feature type="transmembrane region" description="Helical" evidence="1">
    <location>
        <begin position="20"/>
        <end position="37"/>
    </location>
</feature>
<evidence type="ECO:0000313" key="2">
    <source>
        <dbReference type="EMBL" id="KUG16446.1"/>
    </source>
</evidence>
<organism evidence="2">
    <name type="scientific">hydrocarbon metagenome</name>
    <dbReference type="NCBI Taxonomy" id="938273"/>
    <lineage>
        <taxon>unclassified sequences</taxon>
        <taxon>metagenomes</taxon>
        <taxon>ecological metagenomes</taxon>
    </lineage>
</organism>
<keyword evidence="1" id="KW-0472">Membrane</keyword>
<evidence type="ECO:0000256" key="1">
    <source>
        <dbReference type="SAM" id="Phobius"/>
    </source>
</evidence>
<keyword evidence="1" id="KW-0812">Transmembrane</keyword>
<dbReference type="AlphaFoldDB" id="A0A0W8F6Q0"/>
<comment type="caution">
    <text evidence="2">The sequence shown here is derived from an EMBL/GenBank/DDBJ whole genome shotgun (WGS) entry which is preliminary data.</text>
</comment>
<accession>A0A0W8F6Q0</accession>